<reference evidence="2 3" key="1">
    <citation type="journal article" date="2016" name="Nat. Commun.">
        <title>Thousands of microbial genomes shed light on interconnected biogeochemical processes in an aquifer system.</title>
        <authorList>
            <person name="Anantharaman K."/>
            <person name="Brown C.T."/>
            <person name="Hug L.A."/>
            <person name="Sharon I."/>
            <person name="Castelle C.J."/>
            <person name="Probst A.J."/>
            <person name="Thomas B.C."/>
            <person name="Singh A."/>
            <person name="Wilkins M.J."/>
            <person name="Karaoz U."/>
            <person name="Brodie E.L."/>
            <person name="Williams K.H."/>
            <person name="Hubbard S.S."/>
            <person name="Banfield J.F."/>
        </authorList>
    </citation>
    <scope>NUCLEOTIDE SEQUENCE [LARGE SCALE GENOMIC DNA]</scope>
</reference>
<keyword evidence="1" id="KW-0472">Membrane</keyword>
<keyword evidence="1" id="KW-0812">Transmembrane</keyword>
<dbReference type="AlphaFoldDB" id="A0A1G2F0B9"/>
<protein>
    <submittedName>
        <fullName evidence="2">Uncharacterized protein</fullName>
    </submittedName>
</protein>
<sequence>MREEGYCDNLKEDLGTRAKEGFMTTEEYENMTTHQEIVLLALATLILAPLLSAIDAILALVVGLILGLILVVATWWLEMSAGFYWAIAAYIIFAPVISVSAAEVFRLNE</sequence>
<dbReference type="EMBL" id="MHMR01000009">
    <property type="protein sequence ID" value="OGZ31050.1"/>
    <property type="molecule type" value="Genomic_DNA"/>
</dbReference>
<evidence type="ECO:0000313" key="2">
    <source>
        <dbReference type="EMBL" id="OGZ31050.1"/>
    </source>
</evidence>
<evidence type="ECO:0000256" key="1">
    <source>
        <dbReference type="SAM" id="Phobius"/>
    </source>
</evidence>
<dbReference type="STRING" id="1801725.A3J00_03090"/>
<accession>A0A1G2F0B9</accession>
<name>A0A1G2F0B9_9BACT</name>
<proteinExistence type="predicted"/>
<evidence type="ECO:0000313" key="3">
    <source>
        <dbReference type="Proteomes" id="UP000178428"/>
    </source>
</evidence>
<feature type="transmembrane region" description="Helical" evidence="1">
    <location>
        <begin position="83"/>
        <end position="105"/>
    </location>
</feature>
<dbReference type="Proteomes" id="UP000178428">
    <property type="component" value="Unassembled WGS sequence"/>
</dbReference>
<feature type="transmembrane region" description="Helical" evidence="1">
    <location>
        <begin position="58"/>
        <end position="77"/>
    </location>
</feature>
<feature type="transmembrane region" description="Helical" evidence="1">
    <location>
        <begin position="33"/>
        <end position="51"/>
    </location>
</feature>
<keyword evidence="1" id="KW-1133">Transmembrane helix</keyword>
<organism evidence="2 3">
    <name type="scientific">Candidatus Niyogibacteria bacterium RIFCSPLOWO2_02_FULL_45_13</name>
    <dbReference type="NCBI Taxonomy" id="1801725"/>
    <lineage>
        <taxon>Bacteria</taxon>
        <taxon>Candidatus Niyogiibacteriota</taxon>
    </lineage>
</organism>
<comment type="caution">
    <text evidence="2">The sequence shown here is derived from an EMBL/GenBank/DDBJ whole genome shotgun (WGS) entry which is preliminary data.</text>
</comment>
<gene>
    <name evidence="2" type="ORF">A3J00_03090</name>
</gene>